<dbReference type="Pfam" id="PF00005">
    <property type="entry name" value="ABC_tran"/>
    <property type="match status" value="1"/>
</dbReference>
<dbReference type="InterPro" id="IPR003439">
    <property type="entry name" value="ABC_transporter-like_ATP-bd"/>
</dbReference>
<protein>
    <recommendedName>
        <fullName evidence="1">ABC transporter domain-containing protein</fullName>
    </recommendedName>
</protein>
<dbReference type="EMBL" id="WJXA01000013">
    <property type="protein sequence ID" value="KAF7120515.1"/>
    <property type="molecule type" value="Genomic_DNA"/>
</dbReference>
<gene>
    <name evidence="2" type="ORF">RHSIM_Rhsim13G0010800</name>
</gene>
<dbReference type="GO" id="GO:0005886">
    <property type="term" value="C:plasma membrane"/>
    <property type="evidence" value="ECO:0007669"/>
    <property type="project" value="TreeGrafter"/>
</dbReference>
<accession>A0A834FZU3</accession>
<dbReference type="AlphaFoldDB" id="A0A834FZU3"/>
<evidence type="ECO:0000313" key="3">
    <source>
        <dbReference type="Proteomes" id="UP000626092"/>
    </source>
</evidence>
<name>A0A834FZU3_RHOSS</name>
<comment type="caution">
    <text evidence="2">The sequence shown here is derived from an EMBL/GenBank/DDBJ whole genome shotgun (WGS) entry which is preliminary data.</text>
</comment>
<dbReference type="PROSITE" id="PS00211">
    <property type="entry name" value="ABC_TRANSPORTER_1"/>
    <property type="match status" value="1"/>
</dbReference>
<dbReference type="PANTHER" id="PTHR24222">
    <property type="entry name" value="ABC TRANSPORTER B FAMILY"/>
    <property type="match status" value="1"/>
</dbReference>
<proteinExistence type="predicted"/>
<evidence type="ECO:0000313" key="2">
    <source>
        <dbReference type="EMBL" id="KAF7120515.1"/>
    </source>
</evidence>
<dbReference type="GO" id="GO:0016887">
    <property type="term" value="F:ATP hydrolysis activity"/>
    <property type="evidence" value="ECO:0007669"/>
    <property type="project" value="InterPro"/>
</dbReference>
<organism evidence="2 3">
    <name type="scientific">Rhododendron simsii</name>
    <name type="common">Sims's rhododendron</name>
    <dbReference type="NCBI Taxonomy" id="118357"/>
    <lineage>
        <taxon>Eukaryota</taxon>
        <taxon>Viridiplantae</taxon>
        <taxon>Streptophyta</taxon>
        <taxon>Embryophyta</taxon>
        <taxon>Tracheophyta</taxon>
        <taxon>Spermatophyta</taxon>
        <taxon>Magnoliopsida</taxon>
        <taxon>eudicotyledons</taxon>
        <taxon>Gunneridae</taxon>
        <taxon>Pentapetalae</taxon>
        <taxon>asterids</taxon>
        <taxon>Ericales</taxon>
        <taxon>Ericaceae</taxon>
        <taxon>Ericoideae</taxon>
        <taxon>Rhodoreae</taxon>
        <taxon>Rhododendron</taxon>
    </lineage>
</organism>
<dbReference type="Proteomes" id="UP000626092">
    <property type="component" value="Unassembled WGS sequence"/>
</dbReference>
<dbReference type="OrthoDB" id="6500128at2759"/>
<dbReference type="PANTHER" id="PTHR24222:SF76">
    <property type="entry name" value="MYCOBACTIN IMPORT ATP-BINDING_PERMEASE PROTEIN IRTB"/>
    <property type="match status" value="1"/>
</dbReference>
<dbReference type="InterPro" id="IPR017871">
    <property type="entry name" value="ABC_transporter-like_CS"/>
</dbReference>
<dbReference type="SUPFAM" id="SSF52540">
    <property type="entry name" value="P-loop containing nucleoside triphosphate hydrolases"/>
    <property type="match status" value="1"/>
</dbReference>
<dbReference type="GO" id="GO:0042626">
    <property type="term" value="F:ATPase-coupled transmembrane transporter activity"/>
    <property type="evidence" value="ECO:0007669"/>
    <property type="project" value="TreeGrafter"/>
</dbReference>
<feature type="domain" description="ABC transporter" evidence="1">
    <location>
        <begin position="234"/>
        <end position="452"/>
    </location>
</feature>
<sequence>MVSSFTTSDLPLLDSVNLGVGGGVVEVKKAERNTLNSGEYAIGWSSKDQASVILLYYDPELKSLLDEGRFKPSRRPGDLAKLKLCAFKGFGVTLGLTKYCAVSAHNNYSFVEKLVVISNCNKTLLCSGIKTFGSEIANIKQVHMKLSNSLKLMDVGNWACGKFCSRCVCKQDMMTSNVWLNCEVTHRTIAYPKWGRASLRWCFSYIMTTYGKYIGLIQGTAYVHGLKHASGNFVLIMDADLLHHVTELDHAMFFYLDEYALSTEDATNGKQMETGASIVTGTWYIKVGGVHGWNLQCELTSRQWQRVQMGLVRQEPALFSTSISGNILVYGKEEADMDQIAEAANAHSFVQHLPDGYHTQVGEGGTQLAGGQKQRIAIAKAILRNPKILLLDEATSALDAESALIILSLSDCPEKCMDSFHEYQESEDHRQQDFKSSNIKEMHQSGPMQCLVQWGLF</sequence>
<evidence type="ECO:0000259" key="1">
    <source>
        <dbReference type="PROSITE" id="PS50893"/>
    </source>
</evidence>
<dbReference type="InterPro" id="IPR027417">
    <property type="entry name" value="P-loop_NTPase"/>
</dbReference>
<keyword evidence="3" id="KW-1185">Reference proteome</keyword>
<dbReference type="Gene3D" id="3.40.50.300">
    <property type="entry name" value="P-loop containing nucleotide triphosphate hydrolases"/>
    <property type="match status" value="1"/>
</dbReference>
<dbReference type="GO" id="GO:0005524">
    <property type="term" value="F:ATP binding"/>
    <property type="evidence" value="ECO:0007669"/>
    <property type="project" value="InterPro"/>
</dbReference>
<dbReference type="PROSITE" id="PS50893">
    <property type="entry name" value="ABC_TRANSPORTER_2"/>
    <property type="match status" value="1"/>
</dbReference>
<reference evidence="2" key="1">
    <citation type="submission" date="2019-11" db="EMBL/GenBank/DDBJ databases">
        <authorList>
            <person name="Liu Y."/>
            <person name="Hou J."/>
            <person name="Li T.-Q."/>
            <person name="Guan C.-H."/>
            <person name="Wu X."/>
            <person name="Wu H.-Z."/>
            <person name="Ling F."/>
            <person name="Zhang R."/>
            <person name="Shi X.-G."/>
            <person name="Ren J.-P."/>
            <person name="Chen E.-F."/>
            <person name="Sun J.-M."/>
        </authorList>
    </citation>
    <scope>NUCLEOTIDE SEQUENCE</scope>
    <source>
        <strain evidence="2">Adult_tree_wgs_1</strain>
        <tissue evidence="2">Leaves</tissue>
    </source>
</reference>
<dbReference type="InterPro" id="IPR039421">
    <property type="entry name" value="Type_1_exporter"/>
</dbReference>